<dbReference type="Pfam" id="PF13508">
    <property type="entry name" value="Acetyltransf_7"/>
    <property type="match status" value="1"/>
</dbReference>
<dbReference type="InterPro" id="IPR000182">
    <property type="entry name" value="GNAT_dom"/>
</dbReference>
<dbReference type="EMBL" id="JBHUOX010000002">
    <property type="protein sequence ID" value="MFD2999533.1"/>
    <property type="molecule type" value="Genomic_DNA"/>
</dbReference>
<comment type="caution">
    <text evidence="4">The sequence shown here is derived from an EMBL/GenBank/DDBJ whole genome shotgun (WGS) entry which is preliminary data.</text>
</comment>
<reference evidence="5" key="1">
    <citation type="journal article" date="2019" name="Int. J. Syst. Evol. Microbiol.">
        <title>The Global Catalogue of Microorganisms (GCM) 10K type strain sequencing project: providing services to taxonomists for standard genome sequencing and annotation.</title>
        <authorList>
            <consortium name="The Broad Institute Genomics Platform"/>
            <consortium name="The Broad Institute Genome Sequencing Center for Infectious Disease"/>
            <person name="Wu L."/>
            <person name="Ma J."/>
        </authorList>
    </citation>
    <scope>NUCLEOTIDE SEQUENCE [LARGE SCALE GENOMIC DNA]</scope>
    <source>
        <strain evidence="5">KCTC 23984</strain>
    </source>
</reference>
<dbReference type="GO" id="GO:0016746">
    <property type="term" value="F:acyltransferase activity"/>
    <property type="evidence" value="ECO:0007669"/>
    <property type="project" value="UniProtKB-KW"/>
</dbReference>
<evidence type="ECO:0000256" key="2">
    <source>
        <dbReference type="ARBA" id="ARBA00023315"/>
    </source>
</evidence>
<dbReference type="PROSITE" id="PS51186">
    <property type="entry name" value="GNAT"/>
    <property type="match status" value="1"/>
</dbReference>
<dbReference type="EC" id="2.3.1.-" evidence="4"/>
<organism evidence="4 5">
    <name type="scientific">Pontibacter toksunensis</name>
    <dbReference type="NCBI Taxonomy" id="1332631"/>
    <lineage>
        <taxon>Bacteria</taxon>
        <taxon>Pseudomonadati</taxon>
        <taxon>Bacteroidota</taxon>
        <taxon>Cytophagia</taxon>
        <taxon>Cytophagales</taxon>
        <taxon>Hymenobacteraceae</taxon>
        <taxon>Pontibacter</taxon>
    </lineage>
</organism>
<evidence type="ECO:0000256" key="1">
    <source>
        <dbReference type="ARBA" id="ARBA00022679"/>
    </source>
</evidence>
<dbReference type="RefSeq" id="WP_377481342.1">
    <property type="nucleotide sequence ID" value="NZ_JBHUOX010000002.1"/>
</dbReference>
<dbReference type="PANTHER" id="PTHR43800:SF1">
    <property type="entry name" value="PEPTIDYL-LYSINE N-ACETYLTRANSFERASE YJAB"/>
    <property type="match status" value="1"/>
</dbReference>
<dbReference type="CDD" id="cd04301">
    <property type="entry name" value="NAT_SF"/>
    <property type="match status" value="1"/>
</dbReference>
<sequence>MNYYIDSVKPAEFPEVVDVWEASVRETHHFLKEEDILFYKPLILQEYLHAVDLRCVRDEENNIVGFLGVAEGNIEMLFIHPDMRGKGIGTMLLHYAVEKLGSNKVDVNEENKQAIGFYEHFGFRTISRSAFDSTGKPYPMLHMILT</sequence>
<protein>
    <submittedName>
        <fullName evidence="4">GNAT family N-acetyltransferase</fullName>
        <ecNumber evidence="4">2.3.1.-</ecNumber>
    </submittedName>
</protein>
<dbReference type="PANTHER" id="PTHR43800">
    <property type="entry name" value="PEPTIDYL-LYSINE N-ACETYLTRANSFERASE YJAB"/>
    <property type="match status" value="1"/>
</dbReference>
<keyword evidence="5" id="KW-1185">Reference proteome</keyword>
<gene>
    <name evidence="4" type="ORF">ACFS7Z_04110</name>
</gene>
<keyword evidence="2 4" id="KW-0012">Acyltransferase</keyword>
<feature type="domain" description="N-acetyltransferase" evidence="3">
    <location>
        <begin position="17"/>
        <end position="146"/>
    </location>
</feature>
<evidence type="ECO:0000313" key="4">
    <source>
        <dbReference type="EMBL" id="MFD2999533.1"/>
    </source>
</evidence>
<accession>A0ABW6BR05</accession>
<dbReference type="InterPro" id="IPR016181">
    <property type="entry name" value="Acyl_CoA_acyltransferase"/>
</dbReference>
<evidence type="ECO:0000313" key="5">
    <source>
        <dbReference type="Proteomes" id="UP001597641"/>
    </source>
</evidence>
<name>A0ABW6BR05_9BACT</name>
<keyword evidence="1 4" id="KW-0808">Transferase</keyword>
<evidence type="ECO:0000259" key="3">
    <source>
        <dbReference type="PROSITE" id="PS51186"/>
    </source>
</evidence>
<dbReference type="SUPFAM" id="SSF55729">
    <property type="entry name" value="Acyl-CoA N-acyltransferases (Nat)"/>
    <property type="match status" value="1"/>
</dbReference>
<dbReference type="Proteomes" id="UP001597641">
    <property type="component" value="Unassembled WGS sequence"/>
</dbReference>
<dbReference type="Gene3D" id="3.40.630.30">
    <property type="match status" value="1"/>
</dbReference>
<proteinExistence type="predicted"/>